<dbReference type="EMBL" id="PEDF01000013">
    <property type="protein sequence ID" value="RFZ47554.1"/>
    <property type="molecule type" value="Genomic_DNA"/>
</dbReference>
<evidence type="ECO:0000313" key="4">
    <source>
        <dbReference type="Proteomes" id="UP000257451"/>
    </source>
</evidence>
<dbReference type="InterPro" id="IPR038332">
    <property type="entry name" value="PPE_sf"/>
</dbReference>
<keyword evidence="1" id="KW-0732">Signal</keyword>
<evidence type="ECO:0000313" key="3">
    <source>
        <dbReference type="EMBL" id="RFZ47554.1"/>
    </source>
</evidence>
<feature type="chain" id="PRO_5038925239" evidence="1">
    <location>
        <begin position="20"/>
        <end position="104"/>
    </location>
</feature>
<proteinExistence type="predicted"/>
<dbReference type="InterPro" id="IPR000084">
    <property type="entry name" value="PE-PGRS_N"/>
</dbReference>
<sequence precursor="true">MVMLRVIPEGLAGASAAVAALTARLAAAHAVAAPAITAVIPPAADPVSVRNAAGFSAVGVEHCTMATEGIEELGRSGVGVGEAGISYTVGDEAAAAGYGAFGGL</sequence>
<feature type="domain" description="PE" evidence="2">
    <location>
        <begin position="4"/>
        <end position="93"/>
    </location>
</feature>
<name>A0A3E2N2F2_MYCMR</name>
<dbReference type="Proteomes" id="UP000257451">
    <property type="component" value="Unassembled WGS sequence"/>
</dbReference>
<dbReference type="Gene3D" id="1.10.287.850">
    <property type="entry name" value="HP0062-like domain"/>
    <property type="match status" value="1"/>
</dbReference>
<dbReference type="SUPFAM" id="SSF140459">
    <property type="entry name" value="PE/PPE dimer-like"/>
    <property type="match status" value="1"/>
</dbReference>
<organism evidence="3 4">
    <name type="scientific">Mycobacterium marinum</name>
    <dbReference type="NCBI Taxonomy" id="1781"/>
    <lineage>
        <taxon>Bacteria</taxon>
        <taxon>Bacillati</taxon>
        <taxon>Actinomycetota</taxon>
        <taxon>Actinomycetes</taxon>
        <taxon>Mycobacteriales</taxon>
        <taxon>Mycobacteriaceae</taxon>
        <taxon>Mycobacterium</taxon>
        <taxon>Mycobacterium ulcerans group</taxon>
    </lineage>
</organism>
<evidence type="ECO:0000259" key="2">
    <source>
        <dbReference type="Pfam" id="PF00934"/>
    </source>
</evidence>
<evidence type="ECO:0000256" key="1">
    <source>
        <dbReference type="SAM" id="SignalP"/>
    </source>
</evidence>
<protein>
    <submittedName>
        <fullName evidence="3">PE family protein</fullName>
    </submittedName>
</protein>
<dbReference type="AlphaFoldDB" id="A0A3E2N2F2"/>
<comment type="caution">
    <text evidence="3">The sequence shown here is derived from an EMBL/GenBank/DDBJ whole genome shotgun (WGS) entry which is preliminary data.</text>
</comment>
<gene>
    <name evidence="3" type="ORF">DAVIS_00266</name>
</gene>
<dbReference type="Pfam" id="PF00934">
    <property type="entry name" value="PE"/>
    <property type="match status" value="1"/>
</dbReference>
<feature type="signal peptide" evidence="1">
    <location>
        <begin position="1"/>
        <end position="19"/>
    </location>
</feature>
<accession>A0A3E2N2F2</accession>
<reference evidence="3 4" key="1">
    <citation type="journal article" date="2018" name="Sci. Rep.">
        <title>Extensive genomic diversity among Mycobacterium marinum strains revealed by whole genome sequencing.</title>
        <authorList>
            <person name="Das S."/>
            <person name="Pettersson B.M."/>
            <person name="Behra P.R."/>
            <person name="Mallick A."/>
            <person name="Cheramie M."/>
            <person name="Ramesh M."/>
            <person name="Shirreff L."/>
            <person name="DuCote T."/>
            <person name="Dasgupta S."/>
            <person name="Ennis D.G."/>
            <person name="Kirsebom L.A."/>
        </authorList>
    </citation>
    <scope>NUCLEOTIDE SEQUENCE [LARGE SCALE GENOMIC DNA]</scope>
    <source>
        <strain evidence="3 4">Davis1</strain>
    </source>
</reference>